<dbReference type="AlphaFoldDB" id="L0W8E9"/>
<dbReference type="GO" id="GO:0008324">
    <property type="term" value="F:monoatomic cation transmembrane transporter activity"/>
    <property type="evidence" value="ECO:0007669"/>
    <property type="project" value="InterPro"/>
</dbReference>
<evidence type="ECO:0000256" key="2">
    <source>
        <dbReference type="ARBA" id="ARBA00006228"/>
    </source>
</evidence>
<dbReference type="PANTHER" id="PTHR34584">
    <property type="entry name" value="NA(+)/H(+) ANTIPORTER SUBUNIT E1"/>
    <property type="match status" value="1"/>
</dbReference>
<dbReference type="EMBL" id="AMRJ01000040">
    <property type="protein sequence ID" value="EKF72988.1"/>
    <property type="molecule type" value="Genomic_DNA"/>
</dbReference>
<evidence type="ECO:0000313" key="9">
    <source>
        <dbReference type="Proteomes" id="UP000010164"/>
    </source>
</evidence>
<comment type="subcellular location">
    <subcellularLocation>
        <location evidence="1">Cell membrane</location>
        <topology evidence="1">Multi-pass membrane protein</topology>
    </subcellularLocation>
</comment>
<gene>
    <name evidence="8" type="ORF">A11A3_16020</name>
</gene>
<protein>
    <submittedName>
        <fullName evidence="8">Monovalent cation/H+ antiporter subunit E</fullName>
    </submittedName>
</protein>
<dbReference type="RefSeq" id="WP_008930369.1">
    <property type="nucleotide sequence ID" value="NZ_AMRJ01000040.1"/>
</dbReference>
<dbReference type="Proteomes" id="UP000010164">
    <property type="component" value="Unassembled WGS sequence"/>
</dbReference>
<accession>L0W8E9</accession>
<proteinExistence type="inferred from homology"/>
<keyword evidence="9" id="KW-1185">Reference proteome</keyword>
<keyword evidence="6 7" id="KW-0472">Membrane</keyword>
<dbReference type="Pfam" id="PF01899">
    <property type="entry name" value="MNHE"/>
    <property type="match status" value="1"/>
</dbReference>
<evidence type="ECO:0000256" key="1">
    <source>
        <dbReference type="ARBA" id="ARBA00004651"/>
    </source>
</evidence>
<dbReference type="OrthoDB" id="9807187at2"/>
<reference evidence="8 9" key="1">
    <citation type="journal article" date="2012" name="J. Bacteriol.">
        <title>Genome Sequence of the Alkane-Degrading Bacterium Alcanivorax hongdengensis Type Strain A-11-3.</title>
        <authorList>
            <person name="Lai Q."/>
            <person name="Shao Z."/>
        </authorList>
    </citation>
    <scope>NUCLEOTIDE SEQUENCE [LARGE SCALE GENOMIC DNA]</scope>
    <source>
        <strain evidence="8 9">A-11-3</strain>
    </source>
</reference>
<keyword evidence="5 7" id="KW-1133">Transmembrane helix</keyword>
<evidence type="ECO:0000256" key="3">
    <source>
        <dbReference type="ARBA" id="ARBA00022475"/>
    </source>
</evidence>
<dbReference type="STRING" id="1177179.A11A3_16020"/>
<dbReference type="GO" id="GO:0005886">
    <property type="term" value="C:plasma membrane"/>
    <property type="evidence" value="ECO:0007669"/>
    <property type="project" value="UniProtKB-SubCell"/>
</dbReference>
<sequence>MKALFERCFPSPSLSLLLWLTWLLLNGFSPGHAVLGLVLAVLLPLGTRPFWPNVPGIRNLPRLGGFILVVLWDILVANLSVARKVLGPLGDMRPAFVEMPLSLEDDFAIALLTSTVSLTPGTVSADVSMDRKTLLIHALDVDDEQALIEEIRQRYERPLKEIFQC</sequence>
<dbReference type="NCBIfam" id="NF006518">
    <property type="entry name" value="PRK08965.1-2"/>
    <property type="match status" value="1"/>
</dbReference>
<dbReference type="InterPro" id="IPR002758">
    <property type="entry name" value="Cation_antiport_E"/>
</dbReference>
<evidence type="ECO:0000256" key="6">
    <source>
        <dbReference type="ARBA" id="ARBA00023136"/>
    </source>
</evidence>
<evidence type="ECO:0000256" key="5">
    <source>
        <dbReference type="ARBA" id="ARBA00022989"/>
    </source>
</evidence>
<dbReference type="eggNOG" id="COG1863">
    <property type="taxonomic scope" value="Bacteria"/>
</dbReference>
<dbReference type="PATRIC" id="fig|1177179.3.peg.3155"/>
<evidence type="ECO:0000256" key="4">
    <source>
        <dbReference type="ARBA" id="ARBA00022692"/>
    </source>
</evidence>
<name>L0W8E9_9GAMM</name>
<comment type="caution">
    <text evidence="8">The sequence shown here is derived from an EMBL/GenBank/DDBJ whole genome shotgun (WGS) entry which is preliminary data.</text>
</comment>
<organism evidence="8 9">
    <name type="scientific">Alcanivorax hongdengensis A-11-3</name>
    <dbReference type="NCBI Taxonomy" id="1177179"/>
    <lineage>
        <taxon>Bacteria</taxon>
        <taxon>Pseudomonadati</taxon>
        <taxon>Pseudomonadota</taxon>
        <taxon>Gammaproteobacteria</taxon>
        <taxon>Oceanospirillales</taxon>
        <taxon>Alcanivoracaceae</taxon>
        <taxon>Alcanivorax</taxon>
    </lineage>
</organism>
<dbReference type="PANTHER" id="PTHR34584:SF1">
    <property type="entry name" value="NA(+)_H(+) ANTIPORTER SUBUNIT E1"/>
    <property type="match status" value="1"/>
</dbReference>
<comment type="similarity">
    <text evidence="2">Belongs to the CPA3 antiporters (TC 2.A.63) subunit E family.</text>
</comment>
<dbReference type="PIRSF" id="PIRSF019239">
    <property type="entry name" value="MrpE"/>
    <property type="match status" value="1"/>
</dbReference>
<evidence type="ECO:0000313" key="8">
    <source>
        <dbReference type="EMBL" id="EKF72988.1"/>
    </source>
</evidence>
<keyword evidence="4 7" id="KW-0812">Transmembrane</keyword>
<keyword evidence="3" id="KW-1003">Cell membrane</keyword>
<evidence type="ECO:0000256" key="7">
    <source>
        <dbReference type="SAM" id="Phobius"/>
    </source>
</evidence>
<feature type="transmembrane region" description="Helical" evidence="7">
    <location>
        <begin position="60"/>
        <end position="82"/>
    </location>
</feature>